<dbReference type="AlphaFoldDB" id="A0A177B2S7"/>
<dbReference type="EMBL" id="LWCA01000422">
    <property type="protein sequence ID" value="OAF68579.1"/>
    <property type="molecule type" value="Genomic_DNA"/>
</dbReference>
<dbReference type="PANTHER" id="PTHR10855:SF1">
    <property type="entry name" value="26S PROTEASOME NON-ATPASE REGULATORY SUBUNIT 12"/>
    <property type="match status" value="1"/>
</dbReference>
<name>A0A177B2S7_9BILA</name>
<dbReference type="InterPro" id="IPR036390">
    <property type="entry name" value="WH_DNA-bd_sf"/>
</dbReference>
<keyword evidence="3" id="KW-0647">Proteasome</keyword>
<feature type="domain" description="PSMD12/CSN4-like N-terminal" evidence="2">
    <location>
        <begin position="37"/>
        <end position="253"/>
    </location>
</feature>
<dbReference type="InterPro" id="IPR036388">
    <property type="entry name" value="WH-like_DNA-bd_sf"/>
</dbReference>
<evidence type="ECO:0000259" key="2">
    <source>
        <dbReference type="Pfam" id="PF22241"/>
    </source>
</evidence>
<dbReference type="Proteomes" id="UP000078046">
    <property type="component" value="Unassembled WGS sequence"/>
</dbReference>
<comment type="caution">
    <text evidence="3">The sequence shown here is derived from an EMBL/GenBank/DDBJ whole genome shotgun (WGS) entry which is preliminary data.</text>
</comment>
<dbReference type="InterPro" id="IPR040134">
    <property type="entry name" value="PSMD12/CSN4"/>
</dbReference>
<dbReference type="Gene3D" id="1.10.10.10">
    <property type="entry name" value="Winged helix-like DNA-binding domain superfamily/Winged helix DNA-binding domain"/>
    <property type="match status" value="1"/>
</dbReference>
<keyword evidence="4" id="KW-1185">Reference proteome</keyword>
<evidence type="ECO:0000259" key="1">
    <source>
        <dbReference type="Pfam" id="PF01399"/>
    </source>
</evidence>
<proteinExistence type="predicted"/>
<protein>
    <submittedName>
        <fullName evidence="3">26S proteasome regulatory subunit RPN5</fullName>
    </submittedName>
</protein>
<dbReference type="Pfam" id="PF22241">
    <property type="entry name" value="PSMD12-CSN4_N"/>
    <property type="match status" value="1"/>
</dbReference>
<feature type="domain" description="PCI" evidence="1">
    <location>
        <begin position="340"/>
        <end position="398"/>
    </location>
</feature>
<sequence>MYEEIRLLSEIKLQTDEVDTRIPKAIELAKENKFDDAMEMLFILEKQCRTGGDIASNSKVILTIIDLCKEYKKWEKLMTSLVVLSKKYGQMRESIKKMVNATIILVDELESVDPKISIELLQCIRKISQGKIYVEVERARLGVKLSKICENENNLSEATEIILDMQVETYGSMEISEKVAIILEQMRLSLLQKDYVRTQIISKKINCKYFEKPDTDDEKIRYYTQLNTICLHDKKYIDVCKNFIELYNTKKIVDSESDRIHIIKAIVIFILLSDYNEEYNILLNQIRNDKPLDDISIYKELVNMFIGSKLIKWEVVKDQILKEFEVFPLFVNDKQLGIDCLMNFRCRVIDHDIRVIAMYYNRIRFSKMEKLLKIDIDEAESAIANLVTNGVLVAKINRILDKWSHSMFEIMTKINKIDNLLSKEGYPKTKPQIPQQIKRLFLVDD</sequence>
<reference evidence="3 4" key="1">
    <citation type="submission" date="2016-04" db="EMBL/GenBank/DDBJ databases">
        <title>The genome of Intoshia linei affirms orthonectids as highly simplified spiralians.</title>
        <authorList>
            <person name="Mikhailov K.V."/>
            <person name="Slusarev G.S."/>
            <person name="Nikitin M.A."/>
            <person name="Logacheva M.D."/>
            <person name="Penin A."/>
            <person name="Aleoshin V."/>
            <person name="Panchin Y.V."/>
        </authorList>
    </citation>
    <scope>NUCLEOTIDE SEQUENCE [LARGE SCALE GENOMIC DNA]</scope>
    <source>
        <strain evidence="3">Intl2013</strain>
        <tissue evidence="3">Whole animal</tissue>
    </source>
</reference>
<dbReference type="PANTHER" id="PTHR10855">
    <property type="entry name" value="26S PROTEASOME NON-ATPASE REGULATORY SUBUNIT 12/COP9 SIGNALOSOME COMPLEX SUBUNIT 4"/>
    <property type="match status" value="1"/>
</dbReference>
<dbReference type="Pfam" id="PF01399">
    <property type="entry name" value="PCI"/>
    <property type="match status" value="1"/>
</dbReference>
<gene>
    <name evidence="3" type="ORF">A3Q56_03709</name>
</gene>
<dbReference type="GO" id="GO:0008541">
    <property type="term" value="C:proteasome regulatory particle, lid subcomplex"/>
    <property type="evidence" value="ECO:0007669"/>
    <property type="project" value="TreeGrafter"/>
</dbReference>
<organism evidence="3 4">
    <name type="scientific">Intoshia linei</name>
    <dbReference type="NCBI Taxonomy" id="1819745"/>
    <lineage>
        <taxon>Eukaryota</taxon>
        <taxon>Metazoa</taxon>
        <taxon>Spiralia</taxon>
        <taxon>Lophotrochozoa</taxon>
        <taxon>Mesozoa</taxon>
        <taxon>Orthonectida</taxon>
        <taxon>Rhopaluridae</taxon>
        <taxon>Intoshia</taxon>
    </lineage>
</organism>
<evidence type="ECO:0000313" key="3">
    <source>
        <dbReference type="EMBL" id="OAF68579.1"/>
    </source>
</evidence>
<dbReference type="OrthoDB" id="268763at2759"/>
<dbReference type="GO" id="GO:0005737">
    <property type="term" value="C:cytoplasm"/>
    <property type="evidence" value="ECO:0007669"/>
    <property type="project" value="TreeGrafter"/>
</dbReference>
<dbReference type="SUPFAM" id="SSF46785">
    <property type="entry name" value="Winged helix' DNA-binding domain"/>
    <property type="match status" value="1"/>
</dbReference>
<accession>A0A177B2S7</accession>
<evidence type="ECO:0000313" key="4">
    <source>
        <dbReference type="Proteomes" id="UP000078046"/>
    </source>
</evidence>
<dbReference type="InterPro" id="IPR054559">
    <property type="entry name" value="PSMD12-CSN4-like_N"/>
</dbReference>
<dbReference type="InterPro" id="IPR000717">
    <property type="entry name" value="PCI_dom"/>
</dbReference>